<evidence type="ECO:0000256" key="2">
    <source>
        <dbReference type="ARBA" id="ARBA00022448"/>
    </source>
</evidence>
<dbReference type="PANTHER" id="PTHR11537">
    <property type="entry name" value="VOLTAGE-GATED POTASSIUM CHANNEL"/>
    <property type="match status" value="1"/>
</dbReference>
<feature type="transmembrane region" description="Helical" evidence="8">
    <location>
        <begin position="12"/>
        <end position="34"/>
    </location>
</feature>
<dbReference type="PANTHER" id="PTHR11537:SF254">
    <property type="entry name" value="POTASSIUM VOLTAGE-GATED CHANNEL PROTEIN SHAB"/>
    <property type="match status" value="1"/>
</dbReference>
<accession>A0A1G1VRH6</accession>
<feature type="domain" description="Potassium channel" evidence="9">
    <location>
        <begin position="43"/>
        <end position="99"/>
    </location>
</feature>
<comment type="subcellular location">
    <subcellularLocation>
        <location evidence="1">Membrane</location>
        <topology evidence="1">Multi-pass membrane protein</topology>
    </subcellularLocation>
</comment>
<evidence type="ECO:0000256" key="4">
    <source>
        <dbReference type="ARBA" id="ARBA00022989"/>
    </source>
</evidence>
<keyword evidence="5" id="KW-0406">Ion transport</keyword>
<comment type="caution">
    <text evidence="10">The sequence shown here is derived from an EMBL/GenBank/DDBJ whole genome shotgun (WGS) entry which is preliminary data.</text>
</comment>
<dbReference type="Gene3D" id="1.10.287.70">
    <property type="match status" value="1"/>
</dbReference>
<evidence type="ECO:0000259" key="9">
    <source>
        <dbReference type="Pfam" id="PF07885"/>
    </source>
</evidence>
<evidence type="ECO:0000256" key="7">
    <source>
        <dbReference type="ARBA" id="ARBA00023303"/>
    </source>
</evidence>
<dbReference type="EMBL" id="MHCH01000012">
    <property type="protein sequence ID" value="OGY18001.1"/>
    <property type="molecule type" value="Genomic_DNA"/>
</dbReference>
<protein>
    <recommendedName>
        <fullName evidence="9">Potassium channel domain-containing protein</fullName>
    </recommendedName>
</protein>
<gene>
    <name evidence="10" type="ORF">A2784_04965</name>
</gene>
<dbReference type="InterPro" id="IPR013099">
    <property type="entry name" value="K_chnl_dom"/>
</dbReference>
<evidence type="ECO:0000256" key="8">
    <source>
        <dbReference type="SAM" id="Phobius"/>
    </source>
</evidence>
<evidence type="ECO:0000313" key="11">
    <source>
        <dbReference type="Proteomes" id="UP000177324"/>
    </source>
</evidence>
<dbReference type="GO" id="GO:0008076">
    <property type="term" value="C:voltage-gated potassium channel complex"/>
    <property type="evidence" value="ECO:0007669"/>
    <property type="project" value="InterPro"/>
</dbReference>
<dbReference type="InterPro" id="IPR028325">
    <property type="entry name" value="VG_K_chnl"/>
</dbReference>
<dbReference type="PRINTS" id="PR00169">
    <property type="entry name" value="KCHANNEL"/>
</dbReference>
<sequence length="136" mass="15312">MKVVRELLKQKKFQLVLIGLVVLAVVLGVLVVPIEQAGGGRLIRSVDDGLWWAVTTVTGVGYGDVYPMTGGGRVVGAILEIVGVLTFGLLVAMTAVAMRQQKERWYWKRLFERLEHIEERIKRIEKHEEFKIKNGV</sequence>
<name>A0A1G1VRH6_9BACT</name>
<organism evidence="10 11">
    <name type="scientific">Candidatus Chisholmbacteria bacterium RIFCSPHIGHO2_01_FULL_48_12</name>
    <dbReference type="NCBI Taxonomy" id="1797589"/>
    <lineage>
        <taxon>Bacteria</taxon>
        <taxon>Candidatus Chisholmiibacteriota</taxon>
    </lineage>
</organism>
<keyword evidence="7" id="KW-0407">Ion channel</keyword>
<feature type="transmembrane region" description="Helical" evidence="8">
    <location>
        <begin position="74"/>
        <end position="98"/>
    </location>
</feature>
<evidence type="ECO:0000256" key="3">
    <source>
        <dbReference type="ARBA" id="ARBA00022692"/>
    </source>
</evidence>
<dbReference type="AlphaFoldDB" id="A0A1G1VRH6"/>
<keyword evidence="6 8" id="KW-0472">Membrane</keyword>
<evidence type="ECO:0000256" key="5">
    <source>
        <dbReference type="ARBA" id="ARBA00023065"/>
    </source>
</evidence>
<dbReference type="GO" id="GO:0005249">
    <property type="term" value="F:voltage-gated potassium channel activity"/>
    <property type="evidence" value="ECO:0007669"/>
    <property type="project" value="InterPro"/>
</dbReference>
<dbReference type="STRING" id="1797589.A2784_04965"/>
<reference evidence="10 11" key="1">
    <citation type="journal article" date="2016" name="Nat. Commun.">
        <title>Thousands of microbial genomes shed light on interconnected biogeochemical processes in an aquifer system.</title>
        <authorList>
            <person name="Anantharaman K."/>
            <person name="Brown C.T."/>
            <person name="Hug L.A."/>
            <person name="Sharon I."/>
            <person name="Castelle C.J."/>
            <person name="Probst A.J."/>
            <person name="Thomas B.C."/>
            <person name="Singh A."/>
            <person name="Wilkins M.J."/>
            <person name="Karaoz U."/>
            <person name="Brodie E.L."/>
            <person name="Williams K.H."/>
            <person name="Hubbard S.S."/>
            <person name="Banfield J.F."/>
        </authorList>
    </citation>
    <scope>NUCLEOTIDE SEQUENCE [LARGE SCALE GENOMIC DNA]</scope>
</reference>
<dbReference type="Proteomes" id="UP000177324">
    <property type="component" value="Unassembled WGS sequence"/>
</dbReference>
<keyword evidence="2" id="KW-0813">Transport</keyword>
<dbReference type="Pfam" id="PF07885">
    <property type="entry name" value="Ion_trans_2"/>
    <property type="match status" value="1"/>
</dbReference>
<evidence type="ECO:0000256" key="1">
    <source>
        <dbReference type="ARBA" id="ARBA00004141"/>
    </source>
</evidence>
<evidence type="ECO:0000256" key="6">
    <source>
        <dbReference type="ARBA" id="ARBA00023136"/>
    </source>
</evidence>
<dbReference type="SUPFAM" id="SSF81324">
    <property type="entry name" value="Voltage-gated potassium channels"/>
    <property type="match status" value="1"/>
</dbReference>
<proteinExistence type="predicted"/>
<keyword evidence="3 8" id="KW-0812">Transmembrane</keyword>
<evidence type="ECO:0000313" key="10">
    <source>
        <dbReference type="EMBL" id="OGY18001.1"/>
    </source>
</evidence>
<keyword evidence="4 8" id="KW-1133">Transmembrane helix</keyword>
<dbReference type="GO" id="GO:0001508">
    <property type="term" value="P:action potential"/>
    <property type="evidence" value="ECO:0007669"/>
    <property type="project" value="TreeGrafter"/>
</dbReference>